<dbReference type="GO" id="GO:0015562">
    <property type="term" value="F:efflux transmembrane transporter activity"/>
    <property type="evidence" value="ECO:0007669"/>
    <property type="project" value="TreeGrafter"/>
</dbReference>
<dbReference type="Pfam" id="PF25990">
    <property type="entry name" value="Beta-barrel_YknX"/>
    <property type="match status" value="1"/>
</dbReference>
<dbReference type="HOGENOM" id="CLU_018816_14_3_11"/>
<dbReference type="Gene3D" id="2.40.50.100">
    <property type="match status" value="1"/>
</dbReference>
<dbReference type="InterPro" id="IPR006311">
    <property type="entry name" value="TAT_signal"/>
</dbReference>
<dbReference type="InterPro" id="IPR058625">
    <property type="entry name" value="MdtA-like_BSH"/>
</dbReference>
<dbReference type="SUPFAM" id="SSF111369">
    <property type="entry name" value="HlyD-like secretion proteins"/>
    <property type="match status" value="1"/>
</dbReference>
<keyword evidence="1" id="KW-0813">Transport</keyword>
<dbReference type="Gene3D" id="2.40.420.20">
    <property type="match status" value="1"/>
</dbReference>
<evidence type="ECO:0000256" key="1">
    <source>
        <dbReference type="ARBA" id="ARBA00022448"/>
    </source>
</evidence>
<dbReference type="InterPro" id="IPR058636">
    <property type="entry name" value="Beta-barrel_YknX"/>
</dbReference>
<evidence type="ECO:0000256" key="3">
    <source>
        <dbReference type="SAM" id="Phobius"/>
    </source>
</evidence>
<dbReference type="AlphaFoldDB" id="F8A3A1"/>
<feature type="domain" description="Multidrug resistance protein MdtA-like barrel-sandwich hybrid" evidence="4">
    <location>
        <begin position="75"/>
        <end position="188"/>
    </location>
</feature>
<evidence type="ECO:0000259" key="5">
    <source>
        <dbReference type="Pfam" id="PF25967"/>
    </source>
</evidence>
<feature type="compositionally biased region" description="Gly residues" evidence="2">
    <location>
        <begin position="190"/>
        <end position="211"/>
    </location>
</feature>
<dbReference type="EMBL" id="CP002665">
    <property type="protein sequence ID" value="AEI13094.1"/>
    <property type="molecule type" value="Genomic_DNA"/>
</dbReference>
<dbReference type="PANTHER" id="PTHR30469">
    <property type="entry name" value="MULTIDRUG RESISTANCE PROTEIN MDTA"/>
    <property type="match status" value="1"/>
</dbReference>
<feature type="transmembrane region" description="Helical" evidence="3">
    <location>
        <begin position="9"/>
        <end position="32"/>
    </location>
</feature>
<keyword evidence="3" id="KW-0472">Membrane</keyword>
<gene>
    <name evidence="7" type="ordered locus">Celgi_2595</name>
</gene>
<sequence precursor="true">MRTHGRRRWFLRGGAAVVVLALLAGGAWWIWWREPAEAATAAPTTQTVQASLTTMEKSVTGTGTLTPTVNENVAFAVSGTVTAVDVAVGDTVTAGQRLATVDTLELDAALLSANATLVEAQARLADAQDADDGTDVAQAQVDAAAAQVDVAQAAYDAAQDALADARLTAPAAGLVTAVDVAVGDVVSGSSGSGGGAGEAGAGTGGTGGAGTGTSSTATSSAQFTIVGTQAWQVTTTVDETDVALLEVGDQVEMTSDDLTGTLYGTVAEIGLVSSSTSGVASYPVTVDVIQPEETLHDGVSVDVEVIYERRTDVLTVPALAVTQADDGTSQVTTLAADGSESTVTVETGETSGSMIEITSGLAEGDSVVLQVFTRGGTGGGTGTQDQQGRLPAFDGGQMPQMPEGFVGGPGGQGNG</sequence>
<keyword evidence="8" id="KW-1185">Reference proteome</keyword>
<protein>
    <submittedName>
        <fullName evidence="7">Efflux transporter, RND family, MFP subunit</fullName>
    </submittedName>
</protein>
<proteinExistence type="predicted"/>
<feature type="domain" description="YknX-like beta-barrel" evidence="6">
    <location>
        <begin position="232"/>
        <end position="305"/>
    </location>
</feature>
<dbReference type="PANTHER" id="PTHR30469:SF38">
    <property type="entry name" value="HLYD FAMILY SECRETION PROTEIN"/>
    <property type="match status" value="1"/>
</dbReference>
<accession>F8A3A1</accession>
<dbReference type="InterPro" id="IPR058627">
    <property type="entry name" value="MdtA-like_C"/>
</dbReference>
<evidence type="ECO:0000313" key="7">
    <source>
        <dbReference type="EMBL" id="AEI13094.1"/>
    </source>
</evidence>
<dbReference type="Gene3D" id="2.40.30.170">
    <property type="match status" value="1"/>
</dbReference>
<dbReference type="OrthoDB" id="5141338at2"/>
<keyword evidence="3" id="KW-0812">Transmembrane</keyword>
<dbReference type="PROSITE" id="PS51318">
    <property type="entry name" value="TAT"/>
    <property type="match status" value="1"/>
</dbReference>
<keyword evidence="3" id="KW-1133">Transmembrane helix</keyword>
<name>F8A3A1_CELGA</name>
<feature type="region of interest" description="Disordered" evidence="2">
    <location>
        <begin position="189"/>
        <end position="214"/>
    </location>
</feature>
<dbReference type="KEGG" id="cga:Celgi_2595"/>
<evidence type="ECO:0000259" key="4">
    <source>
        <dbReference type="Pfam" id="PF25917"/>
    </source>
</evidence>
<evidence type="ECO:0000256" key="2">
    <source>
        <dbReference type="SAM" id="MobiDB-lite"/>
    </source>
</evidence>
<dbReference type="GO" id="GO:1990281">
    <property type="term" value="C:efflux pump complex"/>
    <property type="evidence" value="ECO:0007669"/>
    <property type="project" value="TreeGrafter"/>
</dbReference>
<dbReference type="Proteomes" id="UP000000485">
    <property type="component" value="Chromosome"/>
</dbReference>
<reference evidence="8" key="1">
    <citation type="submission" date="2011-04" db="EMBL/GenBank/DDBJ databases">
        <title>Complete sequence of Cellvibrio gilvus ATCC 13127.</title>
        <authorList>
            <person name="Lucas S."/>
            <person name="Han J."/>
            <person name="Lapidus A."/>
            <person name="Cheng J.-F."/>
            <person name="Goodwin L."/>
            <person name="Pitluck S."/>
            <person name="Peters L."/>
            <person name="Munk A."/>
            <person name="Detter J.C."/>
            <person name="Han C."/>
            <person name="Tapia R."/>
            <person name="Land M."/>
            <person name="Hauser L."/>
            <person name="Kyrpides N."/>
            <person name="Ivanova N."/>
            <person name="Ovchinnikova G."/>
            <person name="Pagani I."/>
            <person name="Mead D."/>
            <person name="Brumm P."/>
            <person name="Woyke T."/>
        </authorList>
    </citation>
    <scope>NUCLEOTIDE SEQUENCE [LARGE SCALE GENOMIC DNA]</scope>
    <source>
        <strain evidence="8">ATCC 13127 / NRRL B-14078</strain>
    </source>
</reference>
<dbReference type="Pfam" id="PF25917">
    <property type="entry name" value="BSH_RND"/>
    <property type="match status" value="1"/>
</dbReference>
<feature type="domain" description="Multidrug resistance protein MdtA-like C-terminal permuted SH3" evidence="5">
    <location>
        <begin position="312"/>
        <end position="369"/>
    </location>
</feature>
<evidence type="ECO:0000313" key="8">
    <source>
        <dbReference type="Proteomes" id="UP000000485"/>
    </source>
</evidence>
<organism evidence="7 8">
    <name type="scientific">Cellulomonas gilvus (strain ATCC 13127 / NRRL B-14078)</name>
    <name type="common">Cellvibrio gilvus</name>
    <dbReference type="NCBI Taxonomy" id="593907"/>
    <lineage>
        <taxon>Bacteria</taxon>
        <taxon>Bacillati</taxon>
        <taxon>Actinomycetota</taxon>
        <taxon>Actinomycetes</taxon>
        <taxon>Micrococcales</taxon>
        <taxon>Cellulomonadaceae</taxon>
        <taxon>Cellulomonas</taxon>
    </lineage>
</organism>
<dbReference type="Pfam" id="PF25967">
    <property type="entry name" value="RND-MFP_C"/>
    <property type="match status" value="1"/>
</dbReference>
<dbReference type="eggNOG" id="COG0845">
    <property type="taxonomic scope" value="Bacteria"/>
</dbReference>
<dbReference type="RefSeq" id="WP_013884611.1">
    <property type="nucleotide sequence ID" value="NC_015671.1"/>
</dbReference>
<dbReference type="Gene3D" id="1.10.287.470">
    <property type="entry name" value="Helix hairpin bin"/>
    <property type="match status" value="1"/>
</dbReference>
<dbReference type="STRING" id="593907.Celgi_2595"/>
<evidence type="ECO:0000259" key="6">
    <source>
        <dbReference type="Pfam" id="PF25990"/>
    </source>
</evidence>